<dbReference type="Pfam" id="PF00345">
    <property type="entry name" value="PapD_N"/>
    <property type="match status" value="1"/>
</dbReference>
<keyword evidence="4" id="KW-1185">Reference proteome</keyword>
<dbReference type="InterPro" id="IPR013783">
    <property type="entry name" value="Ig-like_fold"/>
</dbReference>
<protein>
    <recommendedName>
        <fullName evidence="2">Pili assembly chaperone N-terminal domain-containing protein</fullName>
    </recommendedName>
</protein>
<accession>V5FGZ9</accession>
<dbReference type="Proteomes" id="UP000017800">
    <property type="component" value="Unassembled WGS sequence"/>
</dbReference>
<dbReference type="PANTHER" id="PTHR30251">
    <property type="entry name" value="PILUS ASSEMBLY CHAPERONE"/>
    <property type="match status" value="1"/>
</dbReference>
<comment type="caution">
    <text evidence="3">The sequence shown here is derived from an EMBL/GenBank/DDBJ whole genome shotgun (WGS) entry which is preliminary data.</text>
</comment>
<feature type="chain" id="PRO_5004733162" description="Pili assembly chaperone N-terminal domain-containing protein" evidence="1">
    <location>
        <begin position="21"/>
        <end position="229"/>
    </location>
</feature>
<reference evidence="3 4" key="1">
    <citation type="submission" date="2013-10" db="EMBL/GenBank/DDBJ databases">
        <authorList>
            <person name="Ichikawa N."/>
            <person name="Kimura A."/>
            <person name="Ohji S."/>
            <person name="Hosoyama A."/>
            <person name="Fujita N."/>
        </authorList>
    </citation>
    <scope>NUCLEOTIDE SEQUENCE [LARGE SCALE GENOMIC DNA]</scope>
    <source>
        <strain evidence="3 4">NBRC 102217</strain>
    </source>
</reference>
<dbReference type="GO" id="GO:0030288">
    <property type="term" value="C:outer membrane-bounded periplasmic space"/>
    <property type="evidence" value="ECO:0007669"/>
    <property type="project" value="InterPro"/>
</dbReference>
<dbReference type="PANTHER" id="PTHR30251:SF4">
    <property type="entry name" value="SLR1668 PROTEIN"/>
    <property type="match status" value="1"/>
</dbReference>
<sequence>MKVILGVCLMLLCSVRYAFAYQVTPMYMEMEYVGSKAQSSYQVTNTSNKEVRVQVSVQRIEIDPETNEETTLEADEDFLILPPQAIVAANSVRRFRVRYLGSEQVQSTHTYRVLFEEVQTNDGTVDDAQVKFLFNFSTVVFVSPTAEECSNSLSYKVQSDYLILINQGNCVLNVSQAQLTFSKNGQQKTMSWNELEFENKSNYLLPKVIKKYKLSQGNKGSAIVEFSLN</sequence>
<reference evidence="3 4" key="2">
    <citation type="submission" date="2013-11" db="EMBL/GenBank/DDBJ databases">
        <title>Whole genome shotgun sequence of Vibrio halioticoli NBRC 102217.</title>
        <authorList>
            <person name="Isaki S."/>
            <person name="Kimura A."/>
            <person name="Ohji S."/>
            <person name="Hosoyama A."/>
            <person name="Fujita N."/>
            <person name="Hashimoto M."/>
            <person name="Hosoyama Y."/>
            <person name="Yamazoe A."/>
        </authorList>
    </citation>
    <scope>NUCLEOTIDE SEQUENCE [LARGE SCALE GENOMIC DNA]</scope>
    <source>
        <strain evidence="3 4">NBRC 102217</strain>
    </source>
</reference>
<gene>
    <name evidence="3" type="ORF">VHA01S_016_00080</name>
</gene>
<evidence type="ECO:0000313" key="4">
    <source>
        <dbReference type="Proteomes" id="UP000017800"/>
    </source>
</evidence>
<evidence type="ECO:0000313" key="3">
    <source>
        <dbReference type="EMBL" id="GAD89151.1"/>
    </source>
</evidence>
<dbReference type="GO" id="GO:0071555">
    <property type="term" value="P:cell wall organization"/>
    <property type="evidence" value="ECO:0007669"/>
    <property type="project" value="InterPro"/>
</dbReference>
<evidence type="ECO:0000259" key="2">
    <source>
        <dbReference type="Pfam" id="PF00345"/>
    </source>
</evidence>
<dbReference type="InterPro" id="IPR050643">
    <property type="entry name" value="Periplasmic_pilus_chap"/>
</dbReference>
<dbReference type="RefSeq" id="WP_023403522.1">
    <property type="nucleotide sequence ID" value="NZ_BAUJ01000016.1"/>
</dbReference>
<dbReference type="OrthoDB" id="5871680at2"/>
<proteinExistence type="predicted"/>
<evidence type="ECO:0000256" key="1">
    <source>
        <dbReference type="SAM" id="SignalP"/>
    </source>
</evidence>
<feature type="signal peptide" evidence="1">
    <location>
        <begin position="1"/>
        <end position="20"/>
    </location>
</feature>
<name>V5FGZ9_9VIBR</name>
<keyword evidence="1" id="KW-0732">Signal</keyword>
<feature type="domain" description="Pili assembly chaperone N-terminal" evidence="2">
    <location>
        <begin position="30"/>
        <end position="146"/>
    </location>
</feature>
<dbReference type="EMBL" id="BAUJ01000016">
    <property type="protein sequence ID" value="GAD89151.1"/>
    <property type="molecule type" value="Genomic_DNA"/>
</dbReference>
<dbReference type="Gene3D" id="2.60.40.10">
    <property type="entry name" value="Immunoglobulins"/>
    <property type="match status" value="1"/>
</dbReference>
<dbReference type="InterPro" id="IPR016147">
    <property type="entry name" value="Pili_assmbl_chaperone_N"/>
</dbReference>
<dbReference type="AlphaFoldDB" id="V5FGZ9"/>
<dbReference type="SUPFAM" id="SSF49354">
    <property type="entry name" value="PapD-like"/>
    <property type="match status" value="1"/>
</dbReference>
<dbReference type="InterPro" id="IPR008962">
    <property type="entry name" value="PapD-like_sf"/>
</dbReference>
<dbReference type="eggNOG" id="COG3121">
    <property type="taxonomic scope" value="Bacteria"/>
</dbReference>
<organism evidence="3 4">
    <name type="scientific">Vibrio halioticoli NBRC 102217</name>
    <dbReference type="NCBI Taxonomy" id="1219072"/>
    <lineage>
        <taxon>Bacteria</taxon>
        <taxon>Pseudomonadati</taxon>
        <taxon>Pseudomonadota</taxon>
        <taxon>Gammaproteobacteria</taxon>
        <taxon>Vibrionales</taxon>
        <taxon>Vibrionaceae</taxon>
        <taxon>Vibrio</taxon>
    </lineage>
</organism>